<keyword evidence="2" id="KW-1185">Reference proteome</keyword>
<dbReference type="Proteomes" id="UP000018951">
    <property type="component" value="Unassembled WGS sequence"/>
</dbReference>
<organism evidence="1 2">
    <name type="scientific">Candidatus Xenolissoclinum pacificiensis L6</name>
    <dbReference type="NCBI Taxonomy" id="1401685"/>
    <lineage>
        <taxon>Bacteria</taxon>
        <taxon>Pseudomonadati</taxon>
        <taxon>Pseudomonadota</taxon>
        <taxon>Alphaproteobacteria</taxon>
        <taxon>Rickettsiales</taxon>
        <taxon>Anaplasmataceae</taxon>
        <taxon>Candidatus Xenolissoclinum</taxon>
    </lineage>
</organism>
<dbReference type="Gene3D" id="1.10.4030.10">
    <property type="entry name" value="Porin chaperone SurA, peptide-binding domain"/>
    <property type="match status" value="1"/>
</dbReference>
<accession>W2UZS1</accession>
<dbReference type="AlphaFoldDB" id="W2UZS1"/>
<dbReference type="EMBL" id="AXCJ01000001">
    <property type="protein sequence ID" value="ETO91666.1"/>
    <property type="molecule type" value="Genomic_DNA"/>
</dbReference>
<name>W2UZS1_9RICK</name>
<sequence>MNKIIFILVLFLYTEVAFANDIHILATVDGQPITNVDIIDRVRVLEKITQNRVNERDKHLMLEVLIDEMVVLSTAQQFNIQPNHEEIEQSLEPYYALNLSESDMHIVRSYATVSNLIYKILEVHVIPYISLDQDLIKKRLVERVDSVNSKSLVTFTKYTFPNSVYSENDIKLYMDKILENKSAKLPEGIKVSKSINVKIDTLSARVQEVILRESIGSTPIINTGSNYIVLHITEFGSEAMINGSLEGVLISNDQDVSETFRVKRYCFQQQDKFFKYEPITPDMIKEYATFSVIPVNEQESFVVCNNSLQTEVTNDIYQDNIGAETEEFIQKMRDKHIITYISEQ</sequence>
<protein>
    <submittedName>
        <fullName evidence="1">Uncharacterized protein</fullName>
    </submittedName>
</protein>
<dbReference type="SUPFAM" id="SSF109998">
    <property type="entry name" value="Triger factor/SurA peptide-binding domain-like"/>
    <property type="match status" value="1"/>
</dbReference>
<gene>
    <name evidence="1" type="ORF">P857_836</name>
</gene>
<dbReference type="STRING" id="1401685.P857_836"/>
<dbReference type="InterPro" id="IPR027304">
    <property type="entry name" value="Trigger_fact/SurA_dom_sf"/>
</dbReference>
<proteinExistence type="predicted"/>
<evidence type="ECO:0000313" key="1">
    <source>
        <dbReference type="EMBL" id="ETO91666.1"/>
    </source>
</evidence>
<reference evidence="1 2" key="1">
    <citation type="journal article" date="2013" name="PLoS ONE">
        <title>Bacterial endosymbiosis in a chordate host: long-term co-evolution and conservation of secondary metabolism.</title>
        <authorList>
            <person name="Kwan J.C."/>
            <person name="Schmidt E.W."/>
        </authorList>
    </citation>
    <scope>NUCLEOTIDE SEQUENCE [LARGE SCALE GENOMIC DNA]</scope>
    <source>
        <strain evidence="2">L6</strain>
    </source>
</reference>
<comment type="caution">
    <text evidence="1">The sequence shown here is derived from an EMBL/GenBank/DDBJ whole genome shotgun (WGS) entry which is preliminary data.</text>
</comment>
<evidence type="ECO:0000313" key="2">
    <source>
        <dbReference type="Proteomes" id="UP000018951"/>
    </source>
</evidence>